<gene>
    <name evidence="2" type="ORF">MY490_10250</name>
</gene>
<sequence>MKTNSMNYVKFENELKKERISTCLIYQNGEIKYNFYKNYKSETKLFKINSVTKSVLSMLIGIAIDKGFIESVEVPISKFFPNIETKKSEITIEHLLTMTPGYDWQEWGEWGGRPFPMINSKDWIQYVLEKEMVNNPGEKMIYDSGASQVLSAIIQKVTDEKLSIFAKRMLFDPLGIKEFIWHEDSKGINIGGFGLSLTTDDLLKLGILMMQKGKWNNRQIISSEWIEKSTKAKYLTYRNVGSYAYHWWVLENNELKDLDSTIYFAMGYGGQFIFISPKNQFVAVFTSAKYINTFTPLKIIQKYYPFILTSE</sequence>
<evidence type="ECO:0000259" key="1">
    <source>
        <dbReference type="Pfam" id="PF00144"/>
    </source>
</evidence>
<name>A0ABY4JRY6_9BACI</name>
<dbReference type="Proteomes" id="UP000830639">
    <property type="component" value="Chromosome"/>
</dbReference>
<dbReference type="Pfam" id="PF00144">
    <property type="entry name" value="Beta-lactamase"/>
    <property type="match status" value="1"/>
</dbReference>
<dbReference type="EMBL" id="CP096034">
    <property type="protein sequence ID" value="UPM56181.1"/>
    <property type="molecule type" value="Genomic_DNA"/>
</dbReference>
<evidence type="ECO:0000313" key="3">
    <source>
        <dbReference type="Proteomes" id="UP000830639"/>
    </source>
</evidence>
<feature type="domain" description="Beta-lactamase-related" evidence="1">
    <location>
        <begin position="41"/>
        <end position="288"/>
    </location>
</feature>
<dbReference type="PANTHER" id="PTHR43283">
    <property type="entry name" value="BETA-LACTAMASE-RELATED"/>
    <property type="match status" value="1"/>
</dbReference>
<accession>A0ABY4JRY6</accession>
<dbReference type="InterPro" id="IPR050789">
    <property type="entry name" value="Diverse_Enzym_Activities"/>
</dbReference>
<organism evidence="2 3">
    <name type="scientific">Gottfriedia acidiceleris</name>
    <dbReference type="NCBI Taxonomy" id="371036"/>
    <lineage>
        <taxon>Bacteria</taxon>
        <taxon>Bacillati</taxon>
        <taxon>Bacillota</taxon>
        <taxon>Bacilli</taxon>
        <taxon>Bacillales</taxon>
        <taxon>Bacillaceae</taxon>
        <taxon>Gottfriedia</taxon>
    </lineage>
</organism>
<keyword evidence="3" id="KW-1185">Reference proteome</keyword>
<evidence type="ECO:0000313" key="2">
    <source>
        <dbReference type="EMBL" id="UPM56181.1"/>
    </source>
</evidence>
<dbReference type="PANTHER" id="PTHR43283:SF7">
    <property type="entry name" value="BETA-LACTAMASE-RELATED DOMAIN-CONTAINING PROTEIN"/>
    <property type="match status" value="1"/>
</dbReference>
<dbReference type="SUPFAM" id="SSF56601">
    <property type="entry name" value="beta-lactamase/transpeptidase-like"/>
    <property type="match status" value="1"/>
</dbReference>
<dbReference type="Gene3D" id="3.40.710.10">
    <property type="entry name" value="DD-peptidase/beta-lactamase superfamily"/>
    <property type="match status" value="1"/>
</dbReference>
<protein>
    <submittedName>
        <fullName evidence="2">Beta-lactamase family protein</fullName>
    </submittedName>
</protein>
<dbReference type="InterPro" id="IPR012338">
    <property type="entry name" value="Beta-lactam/transpept-like"/>
</dbReference>
<proteinExistence type="predicted"/>
<dbReference type="InterPro" id="IPR001466">
    <property type="entry name" value="Beta-lactam-related"/>
</dbReference>
<dbReference type="RefSeq" id="WP_248269094.1">
    <property type="nucleotide sequence ID" value="NZ_CP096034.1"/>
</dbReference>
<reference evidence="2 3" key="1">
    <citation type="submission" date="2022-04" db="EMBL/GenBank/DDBJ databases">
        <title>Mechanism of arsenic methylation and mitigation arsenic toxicity by Bacillus sp. LH14 from an Arsenic-Contaminated Paddy Soil.</title>
        <authorList>
            <person name="Wang D."/>
        </authorList>
    </citation>
    <scope>NUCLEOTIDE SEQUENCE [LARGE SCALE GENOMIC DNA]</scope>
    <source>
        <strain evidence="2 3">LH14</strain>
    </source>
</reference>